<gene>
    <name evidence="1" type="ORF">BDR25DRAFT_244596</name>
</gene>
<comment type="caution">
    <text evidence="1">The sequence shown here is derived from an EMBL/GenBank/DDBJ whole genome shotgun (WGS) entry which is preliminary data.</text>
</comment>
<keyword evidence="2" id="KW-1185">Reference proteome</keyword>
<organism evidence="1 2">
    <name type="scientific">Lindgomyces ingoldianus</name>
    <dbReference type="NCBI Taxonomy" id="673940"/>
    <lineage>
        <taxon>Eukaryota</taxon>
        <taxon>Fungi</taxon>
        <taxon>Dikarya</taxon>
        <taxon>Ascomycota</taxon>
        <taxon>Pezizomycotina</taxon>
        <taxon>Dothideomycetes</taxon>
        <taxon>Pleosporomycetidae</taxon>
        <taxon>Pleosporales</taxon>
        <taxon>Lindgomycetaceae</taxon>
        <taxon>Lindgomyces</taxon>
    </lineage>
</organism>
<reference evidence="1" key="1">
    <citation type="journal article" date="2020" name="Stud. Mycol.">
        <title>101 Dothideomycetes genomes: a test case for predicting lifestyles and emergence of pathogens.</title>
        <authorList>
            <person name="Haridas S."/>
            <person name="Albert R."/>
            <person name="Binder M."/>
            <person name="Bloem J."/>
            <person name="Labutti K."/>
            <person name="Salamov A."/>
            <person name="Andreopoulos B."/>
            <person name="Baker S."/>
            <person name="Barry K."/>
            <person name="Bills G."/>
            <person name="Bluhm B."/>
            <person name="Cannon C."/>
            <person name="Castanera R."/>
            <person name="Culley D."/>
            <person name="Daum C."/>
            <person name="Ezra D."/>
            <person name="Gonzalez J."/>
            <person name="Henrissat B."/>
            <person name="Kuo A."/>
            <person name="Liang C."/>
            <person name="Lipzen A."/>
            <person name="Lutzoni F."/>
            <person name="Magnuson J."/>
            <person name="Mondo S."/>
            <person name="Nolan M."/>
            <person name="Ohm R."/>
            <person name="Pangilinan J."/>
            <person name="Park H.-J."/>
            <person name="Ramirez L."/>
            <person name="Alfaro M."/>
            <person name="Sun H."/>
            <person name="Tritt A."/>
            <person name="Yoshinaga Y."/>
            <person name="Zwiers L.-H."/>
            <person name="Turgeon B."/>
            <person name="Goodwin S."/>
            <person name="Spatafora J."/>
            <person name="Crous P."/>
            <person name="Grigoriev I."/>
        </authorList>
    </citation>
    <scope>NUCLEOTIDE SEQUENCE</scope>
    <source>
        <strain evidence="1">ATCC 200398</strain>
    </source>
</reference>
<accession>A0ACB6Q9W0</accession>
<sequence>AITIYKLQGLSLDKAVIYVSSKRDYALGFIYITVFYVKLLDKLMFNKHFFLNYLKSSNLKTIKRQNADM</sequence>
<dbReference type="Proteomes" id="UP000799755">
    <property type="component" value="Unassembled WGS sequence"/>
</dbReference>
<protein>
    <submittedName>
        <fullName evidence="1">Uncharacterized protein</fullName>
    </submittedName>
</protein>
<dbReference type="EMBL" id="MU003545">
    <property type="protein sequence ID" value="KAF2463829.1"/>
    <property type="molecule type" value="Genomic_DNA"/>
</dbReference>
<feature type="non-terminal residue" evidence="1">
    <location>
        <position position="1"/>
    </location>
</feature>
<evidence type="ECO:0000313" key="1">
    <source>
        <dbReference type="EMBL" id="KAF2463829.1"/>
    </source>
</evidence>
<name>A0ACB6Q9W0_9PLEO</name>
<evidence type="ECO:0000313" key="2">
    <source>
        <dbReference type="Proteomes" id="UP000799755"/>
    </source>
</evidence>
<proteinExistence type="predicted"/>